<dbReference type="InterPro" id="IPR021719">
    <property type="entry name" value="Prot_inh_I78"/>
</dbReference>
<dbReference type="Gene3D" id="3.30.10.10">
    <property type="entry name" value="Trypsin Inhibitor V, subunit A"/>
    <property type="match status" value="1"/>
</dbReference>
<protein>
    <recommendedName>
        <fullName evidence="4">Peptidase inhibitor I78 family protein</fullName>
    </recommendedName>
</protein>
<dbReference type="PANTHER" id="PTHR39600">
    <property type="entry name" value="PEPTIDASE INHIBITOR I78 FAMILY PROTEIN"/>
    <property type="match status" value="1"/>
</dbReference>
<dbReference type="EMBL" id="PDWN01000007">
    <property type="protein sequence ID" value="KAF1694664.1"/>
    <property type="molecule type" value="Genomic_DNA"/>
</dbReference>
<gene>
    <name evidence="2" type="ORF">CSC65_08170</name>
</gene>
<comment type="caution">
    <text evidence="2">The sequence shown here is derived from an EMBL/GenBank/DDBJ whole genome shotgun (WGS) entry which is preliminary data.</text>
</comment>
<feature type="chain" id="PRO_5046109471" description="Peptidase inhibitor I78 family protein" evidence="1">
    <location>
        <begin position="26"/>
        <end position="104"/>
    </location>
</feature>
<accession>A0ABQ6Z703</accession>
<dbReference type="Pfam" id="PF11720">
    <property type="entry name" value="Inhibitor_I78"/>
    <property type="match status" value="1"/>
</dbReference>
<evidence type="ECO:0000313" key="2">
    <source>
        <dbReference type="EMBL" id="KAF1694664.1"/>
    </source>
</evidence>
<dbReference type="Proteomes" id="UP000788419">
    <property type="component" value="Unassembled WGS sequence"/>
</dbReference>
<evidence type="ECO:0008006" key="4">
    <source>
        <dbReference type="Google" id="ProtNLM"/>
    </source>
</evidence>
<name>A0ABQ6Z703_9GAMM</name>
<evidence type="ECO:0000256" key="1">
    <source>
        <dbReference type="SAM" id="SignalP"/>
    </source>
</evidence>
<reference evidence="2 3" key="1">
    <citation type="submission" date="2017-10" db="EMBL/GenBank/DDBJ databases">
        <title>Whole genome sequencing of members of genus Pseudoxanthomonas.</title>
        <authorList>
            <person name="Kumar S."/>
            <person name="Bansal K."/>
            <person name="Kaur A."/>
            <person name="Patil P."/>
            <person name="Sharma S."/>
            <person name="Patil P.B."/>
        </authorList>
    </citation>
    <scope>NUCLEOTIDE SEQUENCE [LARGE SCALE GENOMIC DNA]</scope>
    <source>
        <strain evidence="2 3">DSM 17801</strain>
    </source>
</reference>
<sequence>MRMLPVVLSAAFAALLLPACSSVQPDPGAPGHFGSVAGNCNADPVAWAVGKQAEQDVMRRVWHESGAGLIRPIGPDTAVTRDFRPDRVNVDIDRNNTITRVSCG</sequence>
<feature type="signal peptide" evidence="1">
    <location>
        <begin position="1"/>
        <end position="25"/>
    </location>
</feature>
<proteinExistence type="predicted"/>
<keyword evidence="1" id="KW-0732">Signal</keyword>
<organism evidence="2 3">
    <name type="scientific">Pseudoxanthomonas daejeonensis</name>
    <dbReference type="NCBI Taxonomy" id="266062"/>
    <lineage>
        <taxon>Bacteria</taxon>
        <taxon>Pseudomonadati</taxon>
        <taxon>Pseudomonadota</taxon>
        <taxon>Gammaproteobacteria</taxon>
        <taxon>Lysobacterales</taxon>
        <taxon>Lysobacteraceae</taxon>
        <taxon>Pseudoxanthomonas</taxon>
    </lineage>
</organism>
<keyword evidence="3" id="KW-1185">Reference proteome</keyword>
<dbReference type="PANTHER" id="PTHR39600:SF1">
    <property type="entry name" value="PEPTIDASE INHIBITOR I78 FAMILY PROTEIN"/>
    <property type="match status" value="1"/>
</dbReference>
<evidence type="ECO:0000313" key="3">
    <source>
        <dbReference type="Proteomes" id="UP000788419"/>
    </source>
</evidence>